<dbReference type="PANTHER" id="PTHR27003">
    <property type="entry name" value="OS07G0166700 PROTEIN"/>
    <property type="match status" value="1"/>
</dbReference>
<dbReference type="PROSITE" id="PS50011">
    <property type="entry name" value="PROTEIN_KINASE_DOM"/>
    <property type="match status" value="1"/>
</dbReference>
<proteinExistence type="predicted"/>
<dbReference type="InterPro" id="IPR001245">
    <property type="entry name" value="Ser-Thr/Tyr_kinase_cat_dom"/>
</dbReference>
<dbReference type="Pfam" id="PF07714">
    <property type="entry name" value="PK_Tyr_Ser-Thr"/>
    <property type="match status" value="1"/>
</dbReference>
<organism evidence="2 3">
    <name type="scientific">Flemingia macrophylla</name>
    <dbReference type="NCBI Taxonomy" id="520843"/>
    <lineage>
        <taxon>Eukaryota</taxon>
        <taxon>Viridiplantae</taxon>
        <taxon>Streptophyta</taxon>
        <taxon>Embryophyta</taxon>
        <taxon>Tracheophyta</taxon>
        <taxon>Spermatophyta</taxon>
        <taxon>Magnoliopsida</taxon>
        <taxon>eudicotyledons</taxon>
        <taxon>Gunneridae</taxon>
        <taxon>Pentapetalae</taxon>
        <taxon>rosids</taxon>
        <taxon>fabids</taxon>
        <taxon>Fabales</taxon>
        <taxon>Fabaceae</taxon>
        <taxon>Papilionoideae</taxon>
        <taxon>50 kb inversion clade</taxon>
        <taxon>NPAAA clade</taxon>
        <taxon>indigoferoid/millettioid clade</taxon>
        <taxon>Phaseoleae</taxon>
        <taxon>Flemingia</taxon>
    </lineage>
</organism>
<comment type="caution">
    <text evidence="2">The sequence shown here is derived from an EMBL/GenBank/DDBJ whole genome shotgun (WGS) entry which is preliminary data.</text>
</comment>
<reference evidence="2 3" key="1">
    <citation type="submission" date="2024-08" db="EMBL/GenBank/DDBJ databases">
        <title>Insights into the chromosomal genome structure of Flemingia macrophylla.</title>
        <authorList>
            <person name="Ding Y."/>
            <person name="Zhao Y."/>
            <person name="Bi W."/>
            <person name="Wu M."/>
            <person name="Zhao G."/>
            <person name="Gong Y."/>
            <person name="Li W."/>
            <person name="Zhang P."/>
        </authorList>
    </citation>
    <scope>NUCLEOTIDE SEQUENCE [LARGE SCALE GENOMIC DNA]</scope>
    <source>
        <strain evidence="2">DYQJB</strain>
        <tissue evidence="2">Leaf</tissue>
    </source>
</reference>
<feature type="domain" description="Protein kinase" evidence="1">
    <location>
        <begin position="41"/>
        <end position="308"/>
    </location>
</feature>
<dbReference type="PANTHER" id="PTHR27003:SF303">
    <property type="entry name" value="TYROSINE KINASE FAMILY PROTEIN"/>
    <property type="match status" value="1"/>
</dbReference>
<dbReference type="FunFam" id="1.10.510.10:FF:000920">
    <property type="entry name" value="Receptor-like protein kinase ANXUR2"/>
    <property type="match status" value="1"/>
</dbReference>
<dbReference type="SUPFAM" id="SSF56112">
    <property type="entry name" value="Protein kinase-like (PK-like)"/>
    <property type="match status" value="1"/>
</dbReference>
<dbReference type="EMBL" id="JBGMDY010000006">
    <property type="protein sequence ID" value="KAL2329823.1"/>
    <property type="molecule type" value="Genomic_DNA"/>
</dbReference>
<gene>
    <name evidence="2" type="ORF">Fmac_017404</name>
</gene>
<evidence type="ECO:0000313" key="3">
    <source>
        <dbReference type="Proteomes" id="UP001603857"/>
    </source>
</evidence>
<keyword evidence="3" id="KW-1185">Reference proteome</keyword>
<dbReference type="InterPro" id="IPR045272">
    <property type="entry name" value="ANXUR1/2-like"/>
</dbReference>
<evidence type="ECO:0000259" key="1">
    <source>
        <dbReference type="PROSITE" id="PS50011"/>
    </source>
</evidence>
<sequence>MFLKCLVFCRWKHSLRQHPTQIEELCHRFSFADLRKSTNNFDHSKLIERKASAKVYKGCLLHNDGSVSIVAVKRFNGERSLEWDLFKNEVELLCQLRHPNFISLIGFCNHQNEKILVYEYMSNGSLHKKLRGGDNRETLSWKKRLKICIGTARGLHYLHAGAKRTIIHRDINTRNILLDENMEPKLSGFGLCLQGARYNSKPKPIEVDCMMGSVDYMAMDYVVNGIVTDKCDVYSFGWVLLEVVCGCGRIYVTKLKSVEESIDLNIKGNIAPQCWQVFIDIIIRCLENEPHVKPTMGEVEVELEHALSLQEQADATNNTNGDYTLFSSTMIDPWWNRNPT</sequence>
<evidence type="ECO:0000313" key="2">
    <source>
        <dbReference type="EMBL" id="KAL2329823.1"/>
    </source>
</evidence>
<dbReference type="InterPro" id="IPR000719">
    <property type="entry name" value="Prot_kinase_dom"/>
</dbReference>
<dbReference type="FunFam" id="3.30.200.20:FF:000742">
    <property type="entry name" value="Receptor-like protein kinase ANXUR2"/>
    <property type="match status" value="1"/>
</dbReference>
<dbReference type="AlphaFoldDB" id="A0ABD1M2Q5"/>
<dbReference type="Proteomes" id="UP001603857">
    <property type="component" value="Unassembled WGS sequence"/>
</dbReference>
<dbReference type="Gene3D" id="1.10.510.10">
    <property type="entry name" value="Transferase(Phosphotransferase) domain 1"/>
    <property type="match status" value="1"/>
</dbReference>
<dbReference type="Gene3D" id="3.30.200.20">
    <property type="entry name" value="Phosphorylase Kinase, domain 1"/>
    <property type="match status" value="1"/>
</dbReference>
<dbReference type="InterPro" id="IPR011009">
    <property type="entry name" value="Kinase-like_dom_sf"/>
</dbReference>
<protein>
    <recommendedName>
        <fullName evidence="1">Protein kinase domain-containing protein</fullName>
    </recommendedName>
</protein>
<name>A0ABD1M2Q5_9FABA</name>
<dbReference type="PRINTS" id="PR00109">
    <property type="entry name" value="TYRKINASE"/>
</dbReference>
<accession>A0ABD1M2Q5</accession>